<dbReference type="EMBL" id="JACASE010000012">
    <property type="protein sequence ID" value="KAF6422611.1"/>
    <property type="molecule type" value="Genomic_DNA"/>
</dbReference>
<keyword evidence="3" id="KW-1185">Reference proteome</keyword>
<evidence type="ECO:0000313" key="2">
    <source>
        <dbReference type="EMBL" id="KAF6422611.1"/>
    </source>
</evidence>
<name>A0A7J8DHK5_ROUAE</name>
<dbReference type="AlphaFoldDB" id="A0A7J8DHK5"/>
<protein>
    <submittedName>
        <fullName evidence="2">Uncharacterized protein</fullName>
    </submittedName>
</protein>
<evidence type="ECO:0000313" key="3">
    <source>
        <dbReference type="Proteomes" id="UP000593571"/>
    </source>
</evidence>
<feature type="region of interest" description="Disordered" evidence="1">
    <location>
        <begin position="41"/>
        <end position="64"/>
    </location>
</feature>
<comment type="caution">
    <text evidence="2">The sequence shown here is derived from an EMBL/GenBank/DDBJ whole genome shotgun (WGS) entry which is preliminary data.</text>
</comment>
<organism evidence="2 3">
    <name type="scientific">Rousettus aegyptiacus</name>
    <name type="common">Egyptian fruit bat</name>
    <name type="synonym">Pteropus aegyptiacus</name>
    <dbReference type="NCBI Taxonomy" id="9407"/>
    <lineage>
        <taxon>Eukaryota</taxon>
        <taxon>Metazoa</taxon>
        <taxon>Chordata</taxon>
        <taxon>Craniata</taxon>
        <taxon>Vertebrata</taxon>
        <taxon>Euteleostomi</taxon>
        <taxon>Mammalia</taxon>
        <taxon>Eutheria</taxon>
        <taxon>Laurasiatheria</taxon>
        <taxon>Chiroptera</taxon>
        <taxon>Yinpterochiroptera</taxon>
        <taxon>Pteropodoidea</taxon>
        <taxon>Pteropodidae</taxon>
        <taxon>Rousettinae</taxon>
        <taxon>Rousettus</taxon>
    </lineage>
</organism>
<gene>
    <name evidence="2" type="ORF">HJG63_008461</name>
</gene>
<feature type="region of interest" description="Disordered" evidence="1">
    <location>
        <begin position="86"/>
        <end position="126"/>
    </location>
</feature>
<accession>A0A7J8DHK5</accession>
<proteinExistence type="predicted"/>
<dbReference type="Proteomes" id="UP000593571">
    <property type="component" value="Unassembled WGS sequence"/>
</dbReference>
<evidence type="ECO:0000256" key="1">
    <source>
        <dbReference type="SAM" id="MobiDB-lite"/>
    </source>
</evidence>
<reference evidence="2 3" key="1">
    <citation type="journal article" date="2020" name="Nature">
        <title>Six reference-quality genomes reveal evolution of bat adaptations.</title>
        <authorList>
            <person name="Jebb D."/>
            <person name="Huang Z."/>
            <person name="Pippel M."/>
            <person name="Hughes G.M."/>
            <person name="Lavrichenko K."/>
            <person name="Devanna P."/>
            <person name="Winkler S."/>
            <person name="Jermiin L.S."/>
            <person name="Skirmuntt E.C."/>
            <person name="Katzourakis A."/>
            <person name="Burkitt-Gray L."/>
            <person name="Ray D.A."/>
            <person name="Sullivan K.A.M."/>
            <person name="Roscito J.G."/>
            <person name="Kirilenko B.M."/>
            <person name="Davalos L.M."/>
            <person name="Corthals A.P."/>
            <person name="Power M.L."/>
            <person name="Jones G."/>
            <person name="Ransome R.D."/>
            <person name="Dechmann D.K.N."/>
            <person name="Locatelli A.G."/>
            <person name="Puechmaille S.J."/>
            <person name="Fedrigo O."/>
            <person name="Jarvis E.D."/>
            <person name="Hiller M."/>
            <person name="Vernes S.C."/>
            <person name="Myers E.W."/>
            <person name="Teeling E.C."/>
        </authorList>
    </citation>
    <scope>NUCLEOTIDE SEQUENCE [LARGE SCALE GENOMIC DNA]</scope>
    <source>
        <strain evidence="2">MRouAeg1</strain>
        <tissue evidence="2">Muscle</tissue>
    </source>
</reference>
<sequence>MPSTLPRAQRSPGLRLGTAALLLGSWRPSWRHSNGQVLPLPLPQENLAHTGTAPPMPLTTDPATHRHLNCHSVGLRARGSGLVLPRRGATRATPQPPPAWSSFLPLPEGTHNSGADGTEPRPLSVP</sequence>